<dbReference type="SUPFAM" id="SSF53474">
    <property type="entry name" value="alpha/beta-Hydrolases"/>
    <property type="match status" value="1"/>
</dbReference>
<evidence type="ECO:0000256" key="8">
    <source>
        <dbReference type="PIRSR" id="PIRSR600997-1"/>
    </source>
</evidence>
<dbReference type="AlphaFoldDB" id="A0AAQ4FLI9"/>
<dbReference type="PROSITE" id="PS00941">
    <property type="entry name" value="CARBOXYLESTERASE_B_2"/>
    <property type="match status" value="1"/>
</dbReference>
<dbReference type="GO" id="GO:0005615">
    <property type="term" value="C:extracellular space"/>
    <property type="evidence" value="ECO:0007669"/>
    <property type="project" value="TreeGrafter"/>
</dbReference>
<proteinExistence type="inferred from homology"/>
<comment type="catalytic activity">
    <reaction evidence="7">
        <text>acetylcholine + H2O = choline + acetate + H(+)</text>
        <dbReference type="Rhea" id="RHEA:17561"/>
        <dbReference type="ChEBI" id="CHEBI:15354"/>
        <dbReference type="ChEBI" id="CHEBI:15355"/>
        <dbReference type="ChEBI" id="CHEBI:15377"/>
        <dbReference type="ChEBI" id="CHEBI:15378"/>
        <dbReference type="ChEBI" id="CHEBI:30089"/>
        <dbReference type="EC" id="3.1.1.7"/>
    </reaction>
</comment>
<evidence type="ECO:0000256" key="6">
    <source>
        <dbReference type="ARBA" id="ARBA00023180"/>
    </source>
</evidence>
<dbReference type="PANTHER" id="PTHR43918">
    <property type="entry name" value="ACETYLCHOLINESTERASE"/>
    <property type="match status" value="1"/>
</dbReference>
<keyword evidence="5" id="KW-1015">Disulfide bond</keyword>
<keyword evidence="12" id="KW-1185">Reference proteome</keyword>
<dbReference type="InterPro" id="IPR019819">
    <property type="entry name" value="Carboxylesterase_B_CS"/>
</dbReference>
<evidence type="ECO:0000256" key="1">
    <source>
        <dbReference type="ARBA" id="ARBA00005964"/>
    </source>
</evidence>
<dbReference type="GO" id="GO:0003990">
    <property type="term" value="F:acetylcholinesterase activity"/>
    <property type="evidence" value="ECO:0007669"/>
    <property type="project" value="UniProtKB-EC"/>
</dbReference>
<keyword evidence="4" id="KW-0531">Neurotransmitter degradation</keyword>
<feature type="active site" description="Charge relay system" evidence="8">
    <location>
        <position position="359"/>
    </location>
</feature>
<gene>
    <name evidence="11" type="ORF">V5799_022169</name>
</gene>
<evidence type="ECO:0000256" key="4">
    <source>
        <dbReference type="ARBA" id="ARBA00022867"/>
    </source>
</evidence>
<dbReference type="PROSITE" id="PS00122">
    <property type="entry name" value="CARBOXYLESTERASE_B_1"/>
    <property type="match status" value="1"/>
</dbReference>
<keyword evidence="2" id="KW-0719">Serine esterase</keyword>
<feature type="signal peptide" evidence="9">
    <location>
        <begin position="1"/>
        <end position="28"/>
    </location>
</feature>
<dbReference type="InterPro" id="IPR050654">
    <property type="entry name" value="AChE-related_enzymes"/>
</dbReference>
<evidence type="ECO:0000313" key="12">
    <source>
        <dbReference type="Proteomes" id="UP001321473"/>
    </source>
</evidence>
<keyword evidence="9" id="KW-0732">Signal</keyword>
<dbReference type="GO" id="GO:0006581">
    <property type="term" value="P:acetylcholine catabolic process"/>
    <property type="evidence" value="ECO:0007669"/>
    <property type="project" value="TreeGrafter"/>
</dbReference>
<dbReference type="Proteomes" id="UP001321473">
    <property type="component" value="Unassembled WGS sequence"/>
</dbReference>
<reference evidence="11 12" key="1">
    <citation type="journal article" date="2023" name="Arcadia Sci">
        <title>De novo assembly of a long-read Amblyomma americanum tick genome.</title>
        <authorList>
            <person name="Chou S."/>
            <person name="Poskanzer K.E."/>
            <person name="Rollins M."/>
            <person name="Thuy-Boun P.S."/>
        </authorList>
    </citation>
    <scope>NUCLEOTIDE SEQUENCE [LARGE SCALE GENOMIC DNA]</scope>
    <source>
        <strain evidence="11">F_SG_1</strain>
        <tissue evidence="11">Salivary glands</tissue>
    </source>
</reference>
<evidence type="ECO:0000256" key="2">
    <source>
        <dbReference type="ARBA" id="ARBA00022487"/>
    </source>
</evidence>
<dbReference type="InterPro" id="IPR000997">
    <property type="entry name" value="Cholinesterase"/>
</dbReference>
<feature type="chain" id="PRO_5042673796" description="Carboxylic ester hydrolase" evidence="9">
    <location>
        <begin position="29"/>
        <end position="591"/>
    </location>
</feature>
<dbReference type="InterPro" id="IPR002018">
    <property type="entry name" value="CarbesteraseB"/>
</dbReference>
<evidence type="ECO:0000256" key="9">
    <source>
        <dbReference type="RuleBase" id="RU361235"/>
    </source>
</evidence>
<dbReference type="EC" id="3.1.1.-" evidence="9"/>
<dbReference type="PRINTS" id="PR00878">
    <property type="entry name" value="CHOLNESTRASE"/>
</dbReference>
<comment type="caution">
    <text evidence="11">The sequence shown here is derived from an EMBL/GenBank/DDBJ whole genome shotgun (WGS) entry which is preliminary data.</text>
</comment>
<dbReference type="InterPro" id="IPR029058">
    <property type="entry name" value="AB_hydrolase_fold"/>
</dbReference>
<dbReference type="GO" id="GO:0005886">
    <property type="term" value="C:plasma membrane"/>
    <property type="evidence" value="ECO:0007669"/>
    <property type="project" value="TreeGrafter"/>
</dbReference>
<organism evidence="11 12">
    <name type="scientific">Amblyomma americanum</name>
    <name type="common">Lone star tick</name>
    <dbReference type="NCBI Taxonomy" id="6943"/>
    <lineage>
        <taxon>Eukaryota</taxon>
        <taxon>Metazoa</taxon>
        <taxon>Ecdysozoa</taxon>
        <taxon>Arthropoda</taxon>
        <taxon>Chelicerata</taxon>
        <taxon>Arachnida</taxon>
        <taxon>Acari</taxon>
        <taxon>Parasitiformes</taxon>
        <taxon>Ixodida</taxon>
        <taxon>Ixodoidea</taxon>
        <taxon>Ixodidae</taxon>
        <taxon>Amblyomminae</taxon>
        <taxon>Amblyomma</taxon>
    </lineage>
</organism>
<evidence type="ECO:0000256" key="7">
    <source>
        <dbReference type="ARBA" id="ARBA00048484"/>
    </source>
</evidence>
<keyword evidence="6" id="KW-0325">Glycoprotein</keyword>
<evidence type="ECO:0000313" key="11">
    <source>
        <dbReference type="EMBL" id="KAK8788050.1"/>
    </source>
</evidence>
<keyword evidence="3 9" id="KW-0378">Hydrolase</keyword>
<dbReference type="GO" id="GO:0019695">
    <property type="term" value="P:choline metabolic process"/>
    <property type="evidence" value="ECO:0007669"/>
    <property type="project" value="TreeGrafter"/>
</dbReference>
<evidence type="ECO:0000259" key="10">
    <source>
        <dbReference type="Pfam" id="PF00135"/>
    </source>
</evidence>
<feature type="active site" description="Charge relay system" evidence="8">
    <location>
        <position position="474"/>
    </location>
</feature>
<dbReference type="EMBL" id="JARKHS020001188">
    <property type="protein sequence ID" value="KAK8788050.1"/>
    <property type="molecule type" value="Genomic_DNA"/>
</dbReference>
<dbReference type="PANTHER" id="PTHR43918:SF4">
    <property type="entry name" value="CARBOXYLIC ESTER HYDROLASE"/>
    <property type="match status" value="1"/>
</dbReference>
<dbReference type="Gene3D" id="3.40.50.1820">
    <property type="entry name" value="alpha/beta hydrolase"/>
    <property type="match status" value="1"/>
</dbReference>
<dbReference type="Pfam" id="PF00135">
    <property type="entry name" value="COesterase"/>
    <property type="match status" value="1"/>
</dbReference>
<dbReference type="InterPro" id="IPR019826">
    <property type="entry name" value="Carboxylesterase_B_AS"/>
</dbReference>
<comment type="similarity">
    <text evidence="1 9">Belongs to the type-B carboxylesterase/lipase family.</text>
</comment>
<accession>A0AAQ4FLI9</accession>
<feature type="domain" description="Carboxylesterase type B" evidence="10">
    <location>
        <begin position="34"/>
        <end position="576"/>
    </location>
</feature>
<name>A0AAQ4FLI9_AMBAM</name>
<protein>
    <recommendedName>
        <fullName evidence="9">Carboxylic ester hydrolase</fullName>
        <ecNumber evidence="9">3.1.1.-</ecNumber>
    </recommendedName>
</protein>
<evidence type="ECO:0000256" key="3">
    <source>
        <dbReference type="ARBA" id="ARBA00022801"/>
    </source>
</evidence>
<sequence length="591" mass="65816">MSLSSYLHSWLCAAFALACVSRWPLADGAHPCNTVVRTQSGVVRGKCLSIAGRSVEAFLGIPYAVPPLGPLRFKRPQPPIRWRGTLNATTLPKACWQLPLKFLPNVTIDYSHTASEDCLYLNVWKPASTCSSQDSRCNRKRPVVVFIHGGAFQWGDSSLFLYNPSNFVALTDIVFVSFNYRLGVFGFFHYDEAGILGNMGLWDQNLVLKWVRKNIDRFGGDPEQVTLLGQSAGAASAAIHSVSPYSRGLFKRLVLQSGTPLTLILGKGFGGRAKVILTALAMKCYDKHKKLEEQGKTIADCLRKADASAVFKKLDSLDIMQQMYPPADNDDFIPGKILSADTWKHLAAKDILLGSVADEGTVFFRLLKESVPIFGKLLFSDYRTLVSVVMSEMFNIDVDDGKKIVASYFDDSADEPSENEVSATISRMIGDAVFTCPTFFFGQIAAKQGINTYRYLFNYRPTHSLWPKWMGVAHADDLAYTLGSLPFFNDGKLLAKQLGPNGAKYAERLHYTPEEEAFMKTVVEIWSSFVKTGKPVLPPPVIQWPKYTIQNPNVIHIEMNKFTKKRDNLHKICNIWKSFLMGTNATAPDNA</sequence>
<feature type="active site" description="Acyl-ester intermediate" evidence="8">
    <location>
        <position position="231"/>
    </location>
</feature>
<evidence type="ECO:0000256" key="5">
    <source>
        <dbReference type="ARBA" id="ARBA00023157"/>
    </source>
</evidence>